<evidence type="ECO:0000313" key="10">
    <source>
        <dbReference type="EMBL" id="PNR99567.1"/>
    </source>
</evidence>
<organism evidence="10 11">
    <name type="scientific">Petrotoga mexicana DSM 14811</name>
    <dbReference type="NCBI Taxonomy" id="1122954"/>
    <lineage>
        <taxon>Bacteria</taxon>
        <taxon>Thermotogati</taxon>
        <taxon>Thermotogota</taxon>
        <taxon>Thermotogae</taxon>
        <taxon>Petrotogales</taxon>
        <taxon>Petrotogaceae</taxon>
        <taxon>Petrotoga</taxon>
    </lineage>
</organism>
<dbReference type="GO" id="GO:0005524">
    <property type="term" value="F:ATP binding"/>
    <property type="evidence" value="ECO:0007669"/>
    <property type="project" value="UniProtKB-KW"/>
</dbReference>
<evidence type="ECO:0000256" key="8">
    <source>
        <dbReference type="ARBA" id="ARBA00023136"/>
    </source>
</evidence>
<evidence type="ECO:0000256" key="3">
    <source>
        <dbReference type="ARBA" id="ARBA00022475"/>
    </source>
</evidence>
<name>A0A2K1PA23_9BACT</name>
<keyword evidence="7" id="KW-1278">Translocase</keyword>
<dbReference type="Gene3D" id="3.40.50.300">
    <property type="entry name" value="P-loop containing nucleotide triphosphate hydrolases"/>
    <property type="match status" value="2"/>
</dbReference>
<evidence type="ECO:0000259" key="9">
    <source>
        <dbReference type="PROSITE" id="PS50893"/>
    </source>
</evidence>
<dbReference type="AlphaFoldDB" id="A0A2K1PA23"/>
<keyword evidence="5" id="KW-0547">Nucleotide-binding</keyword>
<dbReference type="PANTHER" id="PTHR43790:SF9">
    <property type="entry name" value="GALACTOFURANOSE TRANSPORTER ATP-BINDING PROTEIN YTFR"/>
    <property type="match status" value="1"/>
</dbReference>
<dbReference type="InterPro" id="IPR003439">
    <property type="entry name" value="ABC_transporter-like_ATP-bd"/>
</dbReference>
<sequence>MATLLELKNISKEFPGVKALENINLKIEENTIHALCGENGAGKSTLISILGGIYPLGTYEGEIYLHGERVKFRNPKEAEEAGIAVVHQELSLFDELNIVENIFMGKAIVKGVSIDWNEMIKETQKWLKKLKMENENVLTKVKYLGSAKQQLIEIAKALVKNCNILILDEPTSSLTENETKILFDILKELKSEGITSIYISHKLDEIFELADTVSVLRDGKLIDTKPISEVKESDLIKMMVGREINQMFPKRHYIPNEIVFEVSNYTLYEKYDPQRKVVEDVSFNLRKGEILGLFGLVGAGRTELMTSIIGFNSSNKRGKIFLNAKELEISSPRQALELGIAYLSENRKNLGIFPNLSVRQNLSITFIKEFGSYFKISEEDEIVEALRMIKQLNIKASSPEANITTLSGGNQQKVLLGRNLIRTPKILIMDEPTKGIDVGAKQEIYSLMNDLTSQGISIIMISSELPEIIGMSDRVIVMHEGKFMGELENINHDLTQEEVMYLATATEGGGVF</sequence>
<dbReference type="GO" id="GO:0016887">
    <property type="term" value="F:ATP hydrolysis activity"/>
    <property type="evidence" value="ECO:0007669"/>
    <property type="project" value="InterPro"/>
</dbReference>
<dbReference type="PANTHER" id="PTHR43790">
    <property type="entry name" value="CARBOHYDRATE TRANSPORT ATP-BINDING PROTEIN MG119-RELATED"/>
    <property type="match status" value="1"/>
</dbReference>
<gene>
    <name evidence="10" type="ORF">X927_05355</name>
</gene>
<keyword evidence="11" id="KW-1185">Reference proteome</keyword>
<dbReference type="CDD" id="cd03216">
    <property type="entry name" value="ABC_Carb_Monos_I"/>
    <property type="match status" value="1"/>
</dbReference>
<dbReference type="PROSITE" id="PS00211">
    <property type="entry name" value="ABC_TRANSPORTER_1"/>
    <property type="match status" value="1"/>
</dbReference>
<comment type="subcellular location">
    <subcellularLocation>
        <location evidence="1">Cell membrane</location>
        <topology evidence="1">Peripheral membrane protein</topology>
    </subcellularLocation>
</comment>
<accession>A0A2K1PA23</accession>
<dbReference type="PROSITE" id="PS50893">
    <property type="entry name" value="ABC_TRANSPORTER_2"/>
    <property type="match status" value="2"/>
</dbReference>
<dbReference type="FunFam" id="3.40.50.300:FF:000127">
    <property type="entry name" value="Ribose import ATP-binding protein RbsA"/>
    <property type="match status" value="1"/>
</dbReference>
<dbReference type="InterPro" id="IPR003593">
    <property type="entry name" value="AAA+_ATPase"/>
</dbReference>
<dbReference type="InterPro" id="IPR027417">
    <property type="entry name" value="P-loop_NTPase"/>
</dbReference>
<evidence type="ECO:0000313" key="11">
    <source>
        <dbReference type="Proteomes" id="UP000236604"/>
    </source>
</evidence>
<evidence type="ECO:0000256" key="7">
    <source>
        <dbReference type="ARBA" id="ARBA00022967"/>
    </source>
</evidence>
<dbReference type="SUPFAM" id="SSF52540">
    <property type="entry name" value="P-loop containing nucleoside triphosphate hydrolases"/>
    <property type="match status" value="2"/>
</dbReference>
<dbReference type="Proteomes" id="UP000236604">
    <property type="component" value="Unassembled WGS sequence"/>
</dbReference>
<dbReference type="GO" id="GO:0005886">
    <property type="term" value="C:plasma membrane"/>
    <property type="evidence" value="ECO:0007669"/>
    <property type="project" value="UniProtKB-SubCell"/>
</dbReference>
<evidence type="ECO:0000256" key="5">
    <source>
        <dbReference type="ARBA" id="ARBA00022741"/>
    </source>
</evidence>
<dbReference type="InterPro" id="IPR017871">
    <property type="entry name" value="ABC_transporter-like_CS"/>
</dbReference>
<proteinExistence type="predicted"/>
<dbReference type="CDD" id="cd03215">
    <property type="entry name" value="ABC_Carb_Monos_II"/>
    <property type="match status" value="1"/>
</dbReference>
<dbReference type="EMBL" id="AZRN01000019">
    <property type="protein sequence ID" value="PNR99567.1"/>
    <property type="molecule type" value="Genomic_DNA"/>
</dbReference>
<keyword evidence="4" id="KW-0677">Repeat</keyword>
<keyword evidence="3" id="KW-1003">Cell membrane</keyword>
<keyword evidence="6 10" id="KW-0067">ATP-binding</keyword>
<evidence type="ECO:0000256" key="2">
    <source>
        <dbReference type="ARBA" id="ARBA00022448"/>
    </source>
</evidence>
<reference evidence="10 11" key="1">
    <citation type="submission" date="2013-12" db="EMBL/GenBank/DDBJ databases">
        <title>Comparative genomics of Petrotoga isolates.</title>
        <authorList>
            <person name="Nesbo C.L."/>
            <person name="Charchuk R."/>
            <person name="Chow K."/>
        </authorList>
    </citation>
    <scope>NUCLEOTIDE SEQUENCE [LARGE SCALE GENOMIC DNA]</scope>
    <source>
        <strain evidence="10 11">DSM 14811</strain>
    </source>
</reference>
<dbReference type="SMART" id="SM00382">
    <property type="entry name" value="AAA"/>
    <property type="match status" value="2"/>
</dbReference>
<dbReference type="InterPro" id="IPR050107">
    <property type="entry name" value="ABC_carbohydrate_import_ATPase"/>
</dbReference>
<evidence type="ECO:0000256" key="6">
    <source>
        <dbReference type="ARBA" id="ARBA00022840"/>
    </source>
</evidence>
<protein>
    <submittedName>
        <fullName evidence="10">Xylose ABC transporter ATP-binding protein</fullName>
    </submittedName>
</protein>
<dbReference type="RefSeq" id="WP_103077032.1">
    <property type="nucleotide sequence ID" value="NZ_AZRN01000019.1"/>
</dbReference>
<comment type="caution">
    <text evidence="10">The sequence shown here is derived from an EMBL/GenBank/DDBJ whole genome shotgun (WGS) entry which is preliminary data.</text>
</comment>
<keyword evidence="8" id="KW-0472">Membrane</keyword>
<dbReference type="Pfam" id="PF00005">
    <property type="entry name" value="ABC_tran"/>
    <property type="match status" value="2"/>
</dbReference>
<evidence type="ECO:0000256" key="1">
    <source>
        <dbReference type="ARBA" id="ARBA00004202"/>
    </source>
</evidence>
<feature type="domain" description="ABC transporter" evidence="9">
    <location>
        <begin position="5"/>
        <end position="243"/>
    </location>
</feature>
<feature type="domain" description="ABC transporter" evidence="9">
    <location>
        <begin position="260"/>
        <end position="505"/>
    </location>
</feature>
<evidence type="ECO:0000256" key="4">
    <source>
        <dbReference type="ARBA" id="ARBA00022737"/>
    </source>
</evidence>
<keyword evidence="2" id="KW-0813">Transport</keyword>